<keyword evidence="4" id="KW-1133">Transmembrane helix</keyword>
<name>A0ABS5JSK1_9BACT</name>
<evidence type="ECO:0000256" key="2">
    <source>
        <dbReference type="ARBA" id="ARBA00029447"/>
    </source>
</evidence>
<evidence type="ECO:0000256" key="4">
    <source>
        <dbReference type="SAM" id="Phobius"/>
    </source>
</evidence>
<dbReference type="SMART" id="SM00283">
    <property type="entry name" value="MA"/>
    <property type="match status" value="1"/>
</dbReference>
<proteinExistence type="inferred from homology"/>
<dbReference type="PRINTS" id="PR00260">
    <property type="entry name" value="CHEMTRNSDUCR"/>
</dbReference>
<dbReference type="InterPro" id="IPR004089">
    <property type="entry name" value="MCPsignal_dom"/>
</dbReference>
<dbReference type="InterPro" id="IPR021796">
    <property type="entry name" value="Tll0287-like_dom"/>
</dbReference>
<accession>A0ABS5JSK1</accession>
<dbReference type="Pfam" id="PF00672">
    <property type="entry name" value="HAMP"/>
    <property type="match status" value="1"/>
</dbReference>
<gene>
    <name evidence="7" type="ORF">KEM10_06395</name>
</gene>
<dbReference type="Pfam" id="PF00015">
    <property type="entry name" value="MCPsignal"/>
    <property type="match status" value="1"/>
</dbReference>
<dbReference type="CDD" id="cd06225">
    <property type="entry name" value="HAMP"/>
    <property type="match status" value="1"/>
</dbReference>
<organism evidence="7 8">
    <name type="scientific">Carboxylicivirga linearis</name>
    <dbReference type="NCBI Taxonomy" id="1628157"/>
    <lineage>
        <taxon>Bacteria</taxon>
        <taxon>Pseudomonadati</taxon>
        <taxon>Bacteroidota</taxon>
        <taxon>Bacteroidia</taxon>
        <taxon>Marinilabiliales</taxon>
        <taxon>Marinilabiliaceae</taxon>
        <taxon>Carboxylicivirga</taxon>
    </lineage>
</organism>
<dbReference type="SUPFAM" id="SSF58104">
    <property type="entry name" value="Methyl-accepting chemotaxis protein (MCP) signaling domain"/>
    <property type="match status" value="1"/>
</dbReference>
<reference evidence="7 8" key="1">
    <citation type="journal article" date="2015" name="Int. J. Syst. Evol. Microbiol.">
        <title>Carboxylicivirga linearis sp. nov., isolated from a sea cucumber culture pond.</title>
        <authorList>
            <person name="Wang F.Q."/>
            <person name="Zhou Y.X."/>
            <person name="Lin X.Z."/>
            <person name="Chen G.J."/>
            <person name="Du Z.J."/>
        </authorList>
    </citation>
    <scope>NUCLEOTIDE SEQUENCE [LARGE SCALE GENOMIC DNA]</scope>
    <source>
        <strain evidence="7 8">FB218</strain>
    </source>
</reference>
<dbReference type="PANTHER" id="PTHR43531">
    <property type="entry name" value="PROTEIN ICFG"/>
    <property type="match status" value="1"/>
</dbReference>
<dbReference type="InterPro" id="IPR051310">
    <property type="entry name" value="MCP_chemotaxis"/>
</dbReference>
<evidence type="ECO:0000256" key="3">
    <source>
        <dbReference type="PROSITE-ProRule" id="PRU00284"/>
    </source>
</evidence>
<evidence type="ECO:0000256" key="1">
    <source>
        <dbReference type="ARBA" id="ARBA00022500"/>
    </source>
</evidence>
<keyword evidence="4" id="KW-0812">Transmembrane</keyword>
<feature type="transmembrane region" description="Helical" evidence="4">
    <location>
        <begin position="226"/>
        <end position="249"/>
    </location>
</feature>
<dbReference type="RefSeq" id="WP_212214990.1">
    <property type="nucleotide sequence ID" value="NZ_JAGUCO010000003.1"/>
</dbReference>
<dbReference type="Proteomes" id="UP000708576">
    <property type="component" value="Unassembled WGS sequence"/>
</dbReference>
<protein>
    <submittedName>
        <fullName evidence="7">Methyl-accepting chemotaxis protein</fullName>
    </submittedName>
</protein>
<dbReference type="PANTHER" id="PTHR43531:SF11">
    <property type="entry name" value="METHYL-ACCEPTING CHEMOTAXIS PROTEIN 3"/>
    <property type="match status" value="1"/>
</dbReference>
<evidence type="ECO:0000259" key="6">
    <source>
        <dbReference type="PROSITE" id="PS50885"/>
    </source>
</evidence>
<feature type="domain" description="Methyl-accepting transducer" evidence="5">
    <location>
        <begin position="307"/>
        <end position="522"/>
    </location>
</feature>
<dbReference type="SMART" id="SM00304">
    <property type="entry name" value="HAMP"/>
    <property type="match status" value="1"/>
</dbReference>
<dbReference type="InterPro" id="IPR003660">
    <property type="entry name" value="HAMP_dom"/>
</dbReference>
<dbReference type="PROSITE" id="PS50885">
    <property type="entry name" value="HAMP"/>
    <property type="match status" value="1"/>
</dbReference>
<feature type="domain" description="HAMP" evidence="6">
    <location>
        <begin position="264"/>
        <end position="302"/>
    </location>
</feature>
<keyword evidence="8" id="KW-1185">Reference proteome</keyword>
<dbReference type="PROSITE" id="PS50111">
    <property type="entry name" value="CHEMOTAXIS_TRANSDUC_2"/>
    <property type="match status" value="1"/>
</dbReference>
<evidence type="ECO:0000313" key="8">
    <source>
        <dbReference type="Proteomes" id="UP000708576"/>
    </source>
</evidence>
<dbReference type="EMBL" id="JAGUCO010000003">
    <property type="protein sequence ID" value="MBS2097904.1"/>
    <property type="molecule type" value="Genomic_DNA"/>
</dbReference>
<evidence type="ECO:0000313" key="7">
    <source>
        <dbReference type="EMBL" id="MBS2097904.1"/>
    </source>
</evidence>
<dbReference type="Gene3D" id="1.10.287.950">
    <property type="entry name" value="Methyl-accepting chemotaxis protein"/>
    <property type="match status" value="1"/>
</dbReference>
<dbReference type="Pfam" id="PF11845">
    <property type="entry name" value="Tll0287-like"/>
    <property type="match status" value="1"/>
</dbReference>
<keyword evidence="4" id="KW-0472">Membrane</keyword>
<keyword evidence="3" id="KW-0807">Transducer</keyword>
<comment type="similarity">
    <text evidence="2">Belongs to the methyl-accepting chemotaxis (MCP) protein family.</text>
</comment>
<dbReference type="InterPro" id="IPR004090">
    <property type="entry name" value="Chemotax_Me-accpt_rcpt"/>
</dbReference>
<sequence length="540" mass="59659">MINLKFRTKLILVVFLPLFLATAITIYISSSMLKRQGLETLERKTKAILSRMEAVRTYVAHQFDFTDEQNKVKVNHPDGVLSKAAKDSVLRKVPIFASMAVGKDDADKDNYSFRVASLRARNKDNKATNLEKEFIDQFSADPSLESLTHTNKETNELWVMRPVRLSEKQGCLHCHGHPSRSPWNNGKDILGYQMENYSDGDMVGMFVLKSSLNANNNDVQANIRAAIWRIILTMMVILLIVVIFSSLFIKSTNTKIQNIIKVNKRIAAGDLTQKLEVKGNDEFSEIYRNLNQMTDSLTNVVKSVMQTSKNLNSESIETTQLSKNLAESSNSQAAAVEEISVSVEEISASIESNSDHAKTTEQVAITSSLEMEESNQSSHEAINSMMVIKEQLNAINEIAMQTNILALNANVEAARAGTAGAGFAIVASEVRKLAEKSKLSAESIEALFSNGLETVQDTGNKISILVPEIKKTSSLVAEIVASSLEQKTAASEVNNAIQGLNSSTQTNAFIAEKMSARANELHNYAELLEQHVSFFKIKND</sequence>
<comment type="caution">
    <text evidence="7">The sequence shown here is derived from an EMBL/GenBank/DDBJ whole genome shotgun (WGS) entry which is preliminary data.</text>
</comment>
<evidence type="ECO:0000259" key="5">
    <source>
        <dbReference type="PROSITE" id="PS50111"/>
    </source>
</evidence>
<keyword evidence="1" id="KW-0145">Chemotaxis</keyword>